<dbReference type="InterPro" id="IPR050779">
    <property type="entry name" value="Transglutaminase"/>
</dbReference>
<protein>
    <submittedName>
        <fullName evidence="6">Nuclear transglutaminase</fullName>
    </submittedName>
</protein>
<reference evidence="7" key="3">
    <citation type="submission" date="2021-01" db="UniProtKB">
        <authorList>
            <consortium name="EnsemblMetazoa"/>
        </authorList>
    </citation>
    <scope>IDENTIFICATION</scope>
</reference>
<dbReference type="PANTHER" id="PTHR11590">
    <property type="entry name" value="PROTEIN-GLUTAMINE GAMMA-GLUTAMYLTRANSFERASE"/>
    <property type="match status" value="1"/>
</dbReference>
<dbReference type="EMBL" id="FJ829471">
    <property type="protein sequence ID" value="ACQ66512.1"/>
    <property type="molecule type" value="mRNA"/>
</dbReference>
<evidence type="ECO:0000313" key="7">
    <source>
        <dbReference type="EnsemblMetazoa" id="NP_001154911"/>
    </source>
</evidence>
<evidence type="ECO:0000313" key="6">
    <source>
        <dbReference type="EMBL" id="ACQ66512.1"/>
    </source>
</evidence>
<feature type="region of interest" description="Disordered" evidence="4">
    <location>
        <begin position="1"/>
        <end position="55"/>
    </location>
</feature>
<dbReference type="GO" id="GO:0003810">
    <property type="term" value="F:protein-glutamine gamma-glutamyltransferase activity"/>
    <property type="evidence" value="ECO:0000318"/>
    <property type="project" value="GO_Central"/>
</dbReference>
<evidence type="ECO:0000256" key="4">
    <source>
        <dbReference type="SAM" id="MobiDB-lite"/>
    </source>
</evidence>
<comment type="similarity">
    <text evidence="1">Belongs to the transglutaminase superfamily. Transglutaminase family.</text>
</comment>
<dbReference type="FunFam" id="2.60.40.10:FF:001482">
    <property type="entry name" value="Protein-glutamine gamma-glutamyltransferase 4"/>
    <property type="match status" value="1"/>
</dbReference>
<dbReference type="InterPro" id="IPR014756">
    <property type="entry name" value="Ig_E-set"/>
</dbReference>
<dbReference type="PROSITE" id="PS00547">
    <property type="entry name" value="TRANSGLUTAMINASES"/>
    <property type="match status" value="1"/>
</dbReference>
<dbReference type="FunFam" id="2.60.40.10:FF:003348">
    <property type="entry name" value="Transglutaminase 1"/>
    <property type="match status" value="1"/>
</dbReference>
<feature type="binding site" evidence="3">
    <location>
        <position position="454"/>
    </location>
    <ligand>
        <name>Ca(2+)</name>
        <dbReference type="ChEBI" id="CHEBI:29108"/>
    </ligand>
</feature>
<dbReference type="FunFam" id="3.90.260.10:FF:000002">
    <property type="entry name" value="Erythrocyte membrane protein band 4.2"/>
    <property type="match status" value="1"/>
</dbReference>
<feature type="domain" description="Transglutaminase-like" evidence="5">
    <location>
        <begin position="321"/>
        <end position="415"/>
    </location>
</feature>
<dbReference type="Pfam" id="PF01841">
    <property type="entry name" value="Transglut_core"/>
    <property type="match status" value="1"/>
</dbReference>
<dbReference type="STRING" id="7668.C4P259"/>
<dbReference type="KEGG" id="spu:592303"/>
<dbReference type="Pfam" id="PF00868">
    <property type="entry name" value="Transglut_N"/>
    <property type="match status" value="1"/>
</dbReference>
<evidence type="ECO:0000259" key="5">
    <source>
        <dbReference type="SMART" id="SM00460"/>
    </source>
</evidence>
<dbReference type="Gene3D" id="2.60.40.10">
    <property type="entry name" value="Immunoglobulins"/>
    <property type="match status" value="3"/>
</dbReference>
<feature type="active site" evidence="2">
    <location>
        <position position="329"/>
    </location>
</feature>
<reference evidence="6" key="1">
    <citation type="journal article" date="2009" name="Development">
        <title>Extracellular matrix modifications at fertilization: regulation of dityrosine crosslinking by transamidation.</title>
        <authorList>
            <person name="Wong J.L."/>
            <person name="Wessel G.M."/>
        </authorList>
    </citation>
    <scope>NUCLEOTIDE SEQUENCE</scope>
</reference>
<dbReference type="SMART" id="SM00460">
    <property type="entry name" value="TGc"/>
    <property type="match status" value="1"/>
</dbReference>
<dbReference type="AlphaFoldDB" id="C4P259"/>
<dbReference type="InterPro" id="IPR036238">
    <property type="entry name" value="Transglutaminase_C_sf"/>
</dbReference>
<dbReference type="SUPFAM" id="SSF49309">
    <property type="entry name" value="Transglutaminase, two C-terminal domains"/>
    <property type="match status" value="2"/>
</dbReference>
<accession>C4P259</accession>
<evidence type="ECO:0000313" key="8">
    <source>
        <dbReference type="Proteomes" id="UP000007110"/>
    </source>
</evidence>
<dbReference type="Proteomes" id="UP000007110">
    <property type="component" value="Unassembled WGS sequence"/>
</dbReference>
<feature type="active site" evidence="2">
    <location>
        <position position="389"/>
    </location>
</feature>
<dbReference type="InterPro" id="IPR002931">
    <property type="entry name" value="Transglutaminase-like"/>
</dbReference>
<evidence type="ECO:0000256" key="1">
    <source>
        <dbReference type="ARBA" id="ARBA00005968"/>
    </source>
</evidence>
<dbReference type="InterPro" id="IPR038765">
    <property type="entry name" value="Papain-like_cys_pep_sf"/>
</dbReference>
<evidence type="ECO:0000256" key="2">
    <source>
        <dbReference type="PIRSR" id="PIRSR000459-1"/>
    </source>
</evidence>
<dbReference type="InterPro" id="IPR036985">
    <property type="entry name" value="Transglutaminase-like_sf"/>
</dbReference>
<sequence length="751" mass="83918">MSTLMETADETGAGITSPPSPGRSVNVADAERAYLGEGRDDDTDSPSNPNQLSVKNFDYELVRNRERHHTSEYEIKNLFVRRGQAFDLDVTFNKVPKTEVFMLELTVRGAVVSSINRGTVIRMPFHRSQADTPGGWGIRVGSTEGAKYSLVINCPSDAIVSRYNVAVVIKDTEEAEPRYFRQDDPIYVLFNAWCREDSVHMAGDIEKGEYVLNDNGYVFIGSARPGSQHPRPWVFGQFEDSATEVVFDLLEKWVRVNARSDPVVVSRKFTHLINYMPEYGVPETKVGLLVGNWSGDYEGGESPSKWTGSTKIYETFAESGGKPVNYGQCWVFSGVLCTAMRCLGIPCRSVTNFASAHDTDVSMTIDTVIDSETNEEIEYLSNDSVWNFHVWNEVYYSRSDTIPGMGGWQVVDATPQESSEGVFQCGPAPVTAIKQGLTYINYDTKFAFAEVNADRINWVATKKDRGPPDMKTVSINTNAVGKYISTKKLPLVPGGYISRWNARNDITLEYKYAEGSVEERNAVERAISYGTRPNTYREDVKTDDIEMAIVLDEKISVGSDFELKVAVNNKSSVSRVISLTMNAHMCYYTGVLAKKITSLRKELTVPAGKSEHVIEMIRAEIYSSCLVDQACIKFYVYGKVKETSQQTVSQDTVYLTPPEMKTEFKVVGHEVEAVVEFVNPLPITLTNCTITFEGARLLRSMTLYANDVPSKGNFKQKVKFSPREKGKRTLVIDFDSKQIGNITDVVEIEIP</sequence>
<feature type="binding site" evidence="3">
    <location>
        <position position="514"/>
    </location>
    <ligand>
        <name>Ca(2+)</name>
        <dbReference type="ChEBI" id="CHEBI:29108"/>
    </ligand>
</feature>
<dbReference type="eggNOG" id="ENOG502QQ46">
    <property type="taxonomic scope" value="Eukaryota"/>
</dbReference>
<dbReference type="Pfam" id="PF00927">
    <property type="entry name" value="Transglut_C"/>
    <property type="match status" value="1"/>
</dbReference>
<dbReference type="InterPro" id="IPR013783">
    <property type="entry name" value="Ig-like_fold"/>
</dbReference>
<feature type="active site" evidence="2">
    <location>
        <position position="412"/>
    </location>
</feature>
<reference evidence="8" key="2">
    <citation type="submission" date="2015-02" db="EMBL/GenBank/DDBJ databases">
        <title>Genome sequencing for Strongylocentrotus purpuratus.</title>
        <authorList>
            <person name="Murali S."/>
            <person name="Liu Y."/>
            <person name="Vee V."/>
            <person name="English A."/>
            <person name="Wang M."/>
            <person name="Skinner E."/>
            <person name="Han Y."/>
            <person name="Muzny D.M."/>
            <person name="Worley K.C."/>
            <person name="Gibbs R.A."/>
        </authorList>
    </citation>
    <scope>NUCLEOTIDE SEQUENCE</scope>
</reference>
<feature type="binding site" evidence="3">
    <location>
        <position position="452"/>
    </location>
    <ligand>
        <name>Ca(2+)</name>
        <dbReference type="ChEBI" id="CHEBI:29108"/>
    </ligand>
</feature>
<dbReference type="SUPFAM" id="SSF54001">
    <property type="entry name" value="Cysteine proteinases"/>
    <property type="match status" value="1"/>
</dbReference>
<keyword evidence="3" id="KW-0106">Calcium</keyword>
<keyword evidence="8" id="KW-1185">Reference proteome</keyword>
<keyword evidence="3" id="KW-0479">Metal-binding</keyword>
<feature type="compositionally biased region" description="Basic and acidic residues" evidence="4">
    <location>
        <begin position="29"/>
        <end position="38"/>
    </location>
</feature>
<comment type="cofactor">
    <cofactor evidence="3">
        <name>Ca(2+)</name>
        <dbReference type="ChEBI" id="CHEBI:29108"/>
    </cofactor>
    <text evidence="3">Binds 1 Ca(2+) ion per subunit.</text>
</comment>
<dbReference type="GO" id="GO:0046872">
    <property type="term" value="F:metal ion binding"/>
    <property type="evidence" value="ECO:0007669"/>
    <property type="project" value="UniProtKB-KW"/>
</dbReference>
<dbReference type="HOGENOM" id="CLU_326622_0_0_1"/>
<dbReference type="Gene3D" id="3.90.260.10">
    <property type="entry name" value="Transglutaminase-like"/>
    <property type="match status" value="1"/>
</dbReference>
<evidence type="ECO:0000256" key="3">
    <source>
        <dbReference type="PIRSR" id="PIRSR000459-2"/>
    </source>
</evidence>
<feature type="compositionally biased region" description="Polar residues" evidence="4">
    <location>
        <begin position="45"/>
        <end position="54"/>
    </location>
</feature>
<feature type="binding site" evidence="3">
    <location>
        <position position="519"/>
    </location>
    <ligand>
        <name>Ca(2+)</name>
        <dbReference type="ChEBI" id="CHEBI:29108"/>
    </ligand>
</feature>
<proteinExistence type="evidence at transcript level"/>
<dbReference type="OrthoDB" id="437511at2759"/>
<dbReference type="PANTHER" id="PTHR11590:SF40">
    <property type="entry name" value="HEMOCYTE PROTEIN-GLUTAMINE GAMMA-GLUTAMYLTRANSFERASE-LIKE PROTEIN"/>
    <property type="match status" value="1"/>
</dbReference>
<dbReference type="SUPFAM" id="SSF81296">
    <property type="entry name" value="E set domains"/>
    <property type="match status" value="1"/>
</dbReference>
<dbReference type="InterPro" id="IPR013808">
    <property type="entry name" value="Transglutaminase_AS"/>
</dbReference>
<dbReference type="GeneID" id="592303"/>
<dbReference type="InterPro" id="IPR008958">
    <property type="entry name" value="Transglutaminase_C"/>
</dbReference>
<dbReference type="InParanoid" id="C4P259"/>
<dbReference type="FunFam" id="2.60.40.10:FF:000171">
    <property type="entry name" value="protein-glutamine gamma-glutamyltransferase 6"/>
    <property type="match status" value="1"/>
</dbReference>
<dbReference type="OMA" id="WSGNYSD"/>
<dbReference type="InterPro" id="IPR023608">
    <property type="entry name" value="Transglutaminase_animal"/>
</dbReference>
<dbReference type="EnsemblMetazoa" id="NM_001161439">
    <property type="protein sequence ID" value="NP_001154911"/>
    <property type="gene ID" value="LOC592303"/>
</dbReference>
<dbReference type="InterPro" id="IPR001102">
    <property type="entry name" value="Transglutaminase_N"/>
</dbReference>
<organism evidence="6">
    <name type="scientific">Strongylocentrotus purpuratus</name>
    <name type="common">Purple sea urchin</name>
    <dbReference type="NCBI Taxonomy" id="7668"/>
    <lineage>
        <taxon>Eukaryota</taxon>
        <taxon>Metazoa</taxon>
        <taxon>Echinodermata</taxon>
        <taxon>Eleutherozoa</taxon>
        <taxon>Echinozoa</taxon>
        <taxon>Echinoidea</taxon>
        <taxon>Euechinoidea</taxon>
        <taxon>Echinacea</taxon>
        <taxon>Camarodonta</taxon>
        <taxon>Echinidea</taxon>
        <taxon>Strongylocentrotidae</taxon>
        <taxon>Strongylocentrotus</taxon>
    </lineage>
</organism>
<name>C4P259_STRPU</name>
<dbReference type="PIRSF" id="PIRSF000459">
    <property type="entry name" value="TGM_EBP42"/>
    <property type="match status" value="1"/>
</dbReference>
<dbReference type="RefSeq" id="NP_001154911.1">
    <property type="nucleotide sequence ID" value="NM_001161439.1"/>
</dbReference>